<feature type="domain" description="Leucine-binding protein" evidence="6">
    <location>
        <begin position="41"/>
        <end position="389"/>
    </location>
</feature>
<evidence type="ECO:0000256" key="3">
    <source>
        <dbReference type="ARBA" id="ARBA00022729"/>
    </source>
</evidence>
<reference evidence="7 8" key="1">
    <citation type="journal article" date="2015" name="Genome Announc.">
        <title>Expanding the biotechnology potential of lactobacilli through comparative genomics of 213 strains and associated genera.</title>
        <authorList>
            <person name="Sun Z."/>
            <person name="Harris H.M."/>
            <person name="McCann A."/>
            <person name="Guo C."/>
            <person name="Argimon S."/>
            <person name="Zhang W."/>
            <person name="Yang X."/>
            <person name="Jeffery I.B."/>
            <person name="Cooney J.C."/>
            <person name="Kagawa T.F."/>
            <person name="Liu W."/>
            <person name="Song Y."/>
            <person name="Salvetti E."/>
            <person name="Wrobel A."/>
            <person name="Rasinkangas P."/>
            <person name="Parkhill J."/>
            <person name="Rea M.C."/>
            <person name="O'Sullivan O."/>
            <person name="Ritari J."/>
            <person name="Douillard F.P."/>
            <person name="Paul Ross R."/>
            <person name="Yang R."/>
            <person name="Briner A.E."/>
            <person name="Felis G.E."/>
            <person name="de Vos W.M."/>
            <person name="Barrangou R."/>
            <person name="Klaenhammer T.R."/>
            <person name="Caufield P.W."/>
            <person name="Cui Y."/>
            <person name="Zhang H."/>
            <person name="O'Toole P.W."/>
        </authorList>
    </citation>
    <scope>NUCLEOTIDE SEQUENCE [LARGE SCALE GENOMIC DNA]</scope>
    <source>
        <strain evidence="7 8">DSM 20515</strain>
    </source>
</reference>
<dbReference type="CDD" id="cd06347">
    <property type="entry name" value="PBP1_ABC_LivK_ligand_binding-like"/>
    <property type="match status" value="1"/>
</dbReference>
<evidence type="ECO:0000256" key="2">
    <source>
        <dbReference type="ARBA" id="ARBA00022448"/>
    </source>
</evidence>
<dbReference type="InterPro" id="IPR000709">
    <property type="entry name" value="Leu_Ile_Val-bd"/>
</dbReference>
<keyword evidence="3 5" id="KW-0732">Signal</keyword>
<dbReference type="PANTHER" id="PTHR30483:SF6">
    <property type="entry name" value="PERIPLASMIC BINDING PROTEIN OF ABC TRANSPORTER FOR NATURAL AMINO ACIDS"/>
    <property type="match status" value="1"/>
</dbReference>
<feature type="signal peptide" evidence="5">
    <location>
        <begin position="1"/>
        <end position="23"/>
    </location>
</feature>
<dbReference type="AlphaFoldDB" id="A0A0R2B9U1"/>
<keyword evidence="2" id="KW-0813">Transport</keyword>
<dbReference type="STRING" id="33960.TY91_12715"/>
<dbReference type="RefSeq" id="WP_054758744.1">
    <property type="nucleotide sequence ID" value="NZ_AYYR01000043.1"/>
</dbReference>
<gene>
    <name evidence="7" type="ORF">FC82_GL002087</name>
</gene>
<dbReference type="InterPro" id="IPR051010">
    <property type="entry name" value="BCAA_transport"/>
</dbReference>
<dbReference type="Proteomes" id="UP000051845">
    <property type="component" value="Unassembled WGS sequence"/>
</dbReference>
<evidence type="ECO:0000313" key="7">
    <source>
        <dbReference type="EMBL" id="KRM75927.1"/>
    </source>
</evidence>
<dbReference type="PATRIC" id="fig|1423733.4.peg.2191"/>
<feature type="chain" id="PRO_5039726887" evidence="5">
    <location>
        <begin position="24"/>
        <end position="398"/>
    </location>
</feature>
<evidence type="ECO:0000256" key="4">
    <source>
        <dbReference type="ARBA" id="ARBA00022970"/>
    </source>
</evidence>
<comment type="caution">
    <text evidence="7">The sequence shown here is derived from an EMBL/GenBank/DDBJ whole genome shotgun (WGS) entry which is preliminary data.</text>
</comment>
<dbReference type="PROSITE" id="PS51257">
    <property type="entry name" value="PROKAR_LIPOPROTEIN"/>
    <property type="match status" value="1"/>
</dbReference>
<protein>
    <submittedName>
        <fullName evidence="7">Branched-chain amino acid ABC transporter, substrate binding protein</fullName>
    </submittedName>
</protein>
<dbReference type="EMBL" id="AYYR01000043">
    <property type="protein sequence ID" value="KRM75927.1"/>
    <property type="molecule type" value="Genomic_DNA"/>
</dbReference>
<keyword evidence="4" id="KW-0029">Amino-acid transport</keyword>
<dbReference type="SUPFAM" id="SSF53822">
    <property type="entry name" value="Periplasmic binding protein-like I"/>
    <property type="match status" value="1"/>
</dbReference>
<evidence type="ECO:0000256" key="1">
    <source>
        <dbReference type="ARBA" id="ARBA00010062"/>
    </source>
</evidence>
<dbReference type="PRINTS" id="PR00337">
    <property type="entry name" value="LEUILEVALBP"/>
</dbReference>
<evidence type="ECO:0000259" key="6">
    <source>
        <dbReference type="Pfam" id="PF13458"/>
    </source>
</evidence>
<evidence type="ECO:0000313" key="8">
    <source>
        <dbReference type="Proteomes" id="UP000051845"/>
    </source>
</evidence>
<comment type="similarity">
    <text evidence="1">Belongs to the leucine-binding protein family.</text>
</comment>
<dbReference type="InterPro" id="IPR028082">
    <property type="entry name" value="Peripla_BP_I"/>
</dbReference>
<dbReference type="Gene3D" id="3.40.50.2300">
    <property type="match status" value="2"/>
</dbReference>
<dbReference type="PANTHER" id="PTHR30483">
    <property type="entry name" value="LEUCINE-SPECIFIC-BINDING PROTEIN"/>
    <property type="match status" value="1"/>
</dbReference>
<evidence type="ECO:0000256" key="5">
    <source>
        <dbReference type="SAM" id="SignalP"/>
    </source>
</evidence>
<name>A0A0R2B9U1_SECCO</name>
<proteinExistence type="inferred from homology"/>
<organism evidence="7 8">
    <name type="scientific">Secundilactobacillus collinoides DSM 20515 = JCM 1123</name>
    <dbReference type="NCBI Taxonomy" id="1423733"/>
    <lineage>
        <taxon>Bacteria</taxon>
        <taxon>Bacillati</taxon>
        <taxon>Bacillota</taxon>
        <taxon>Bacilli</taxon>
        <taxon>Lactobacillales</taxon>
        <taxon>Lactobacillaceae</taxon>
        <taxon>Secundilactobacillus</taxon>
    </lineage>
</organism>
<accession>A0A0R2B9U1</accession>
<sequence>MKKNTFKKMAGIAAIMMSAGIFAGCSTATTKSEGNTATGNTIKIGVNMELSGSAAGYGQQQKQGIQLAVNQINKDGGVKVDGKKKKIKLVVRDNKTSTSTSASVAAQLVNNDKVSAIVGPATTNAGTAEIPTITKAKVPSVSPSATDPDYTLKKNGKVQPYVFRACYQNNFQGSTAAKFTYNTLKAKNVAILTDNSSDYGTGLTKAFKKTYKGKVVSSQTFQEGDKDFNAILTAIKNKKIDAIYAPGYYSEIGLIIKQARQMGINVPIVGSDGMADPKLAQIAGDKNASKVYYTTPFSTTVAEKSKTAKKFMAAYKARYHAEAPTFSALAYDSVYMIKDAIEKENSTNSVKIAKGLAKTKNFDGVTGTITVDKKHDANKPIAVEQLTNGKVSASTEVK</sequence>
<dbReference type="Pfam" id="PF13458">
    <property type="entry name" value="Peripla_BP_6"/>
    <property type="match status" value="1"/>
</dbReference>
<dbReference type="GO" id="GO:0006865">
    <property type="term" value="P:amino acid transport"/>
    <property type="evidence" value="ECO:0007669"/>
    <property type="project" value="UniProtKB-KW"/>
</dbReference>
<dbReference type="InterPro" id="IPR028081">
    <property type="entry name" value="Leu-bd"/>
</dbReference>